<dbReference type="EMBL" id="CP006646">
    <property type="protein sequence ID" value="AGT34434.1"/>
    <property type="molecule type" value="Genomic_DNA"/>
</dbReference>
<dbReference type="HOGENOM" id="CLU_3210945_0_0_2"/>
<dbReference type="Proteomes" id="UP000015543">
    <property type="component" value="Chromosome"/>
</dbReference>
<name>S5ZU38_9CREN</name>
<evidence type="ECO:0000313" key="1">
    <source>
        <dbReference type="EMBL" id="AGT34434.1"/>
    </source>
</evidence>
<sequence length="44" mass="5288">MSLAIIKRVFEIILRVTFSGIERSEIFLFTIYLTYSYSFPLYFV</sequence>
<gene>
    <name evidence="1" type="ORF">N186_00180</name>
</gene>
<proteinExistence type="predicted"/>
<organism evidence="1 2">
    <name type="scientific">Thermofilum adornatum</name>
    <dbReference type="NCBI Taxonomy" id="1365176"/>
    <lineage>
        <taxon>Archaea</taxon>
        <taxon>Thermoproteota</taxon>
        <taxon>Thermoprotei</taxon>
        <taxon>Thermofilales</taxon>
        <taxon>Thermofilaceae</taxon>
        <taxon>Thermofilum</taxon>
    </lineage>
</organism>
<evidence type="ECO:0000313" key="2">
    <source>
        <dbReference type="Proteomes" id="UP000015543"/>
    </source>
</evidence>
<keyword evidence="2" id="KW-1185">Reference proteome</keyword>
<accession>S5ZU38</accession>
<reference evidence="1 2" key="1">
    <citation type="journal article" date="2013" name="Genome Announc.">
        <title>Complete Genomic Sequence of 'Thermofilum adornatus' Strain 1910bT, a Hyperthermophilic Anaerobic Organotrophic Crenarchaeon.</title>
        <authorList>
            <person name="Dominova I.N."/>
            <person name="Kublanov I.V."/>
            <person name="Podosokorskaya O.A."/>
            <person name="Derbikova K.S."/>
            <person name="Patrushev M.V."/>
            <person name="Toshchakov S.V."/>
        </authorList>
    </citation>
    <scope>NUCLEOTIDE SEQUENCE [LARGE SCALE GENOMIC DNA]</scope>
    <source>
        <strain evidence="2">1910b</strain>
    </source>
</reference>
<protein>
    <submittedName>
        <fullName evidence="1">Uncharacterized protein</fullName>
    </submittedName>
</protein>
<dbReference type="AlphaFoldDB" id="S5ZU38"/>
<dbReference type="KEGG" id="thb:N186_00180"/>